<evidence type="ECO:0000313" key="10">
    <source>
        <dbReference type="Proteomes" id="UP000076722"/>
    </source>
</evidence>
<dbReference type="CDD" id="cd14019">
    <property type="entry name" value="STKc_Cdc7"/>
    <property type="match status" value="1"/>
</dbReference>
<feature type="region of interest" description="Disordered" evidence="7">
    <location>
        <begin position="463"/>
        <end position="489"/>
    </location>
</feature>
<protein>
    <recommendedName>
        <fullName evidence="1">non-specific serine/threonine protein kinase</fullName>
        <ecNumber evidence="1">2.7.11.1</ecNumber>
    </recommendedName>
</protein>
<feature type="domain" description="Protein kinase" evidence="8">
    <location>
        <begin position="129"/>
        <end position="529"/>
    </location>
</feature>
<dbReference type="OrthoDB" id="10020333at2759"/>
<feature type="compositionally biased region" description="Acidic residues" evidence="7">
    <location>
        <begin position="69"/>
        <end position="80"/>
    </location>
</feature>
<evidence type="ECO:0000256" key="6">
    <source>
        <dbReference type="ARBA" id="ARBA00022840"/>
    </source>
</evidence>
<name>A0A164S727_9AGAM</name>
<dbReference type="Pfam" id="PF00069">
    <property type="entry name" value="Pkinase"/>
    <property type="match status" value="2"/>
</dbReference>
<evidence type="ECO:0000313" key="9">
    <source>
        <dbReference type="EMBL" id="KZS91203.1"/>
    </source>
</evidence>
<dbReference type="AlphaFoldDB" id="A0A164S727"/>
<accession>A0A164S727</accession>
<evidence type="ECO:0000256" key="3">
    <source>
        <dbReference type="ARBA" id="ARBA00022679"/>
    </source>
</evidence>
<keyword evidence="5 9" id="KW-0418">Kinase</keyword>
<keyword evidence="3" id="KW-0808">Transferase</keyword>
<feature type="region of interest" description="Disordered" evidence="7">
    <location>
        <begin position="1"/>
        <end position="80"/>
    </location>
</feature>
<evidence type="ECO:0000256" key="5">
    <source>
        <dbReference type="ARBA" id="ARBA00022777"/>
    </source>
</evidence>
<dbReference type="Proteomes" id="UP000076722">
    <property type="component" value="Unassembled WGS sequence"/>
</dbReference>
<gene>
    <name evidence="9" type="ORF">SISNIDRAFT_414235</name>
</gene>
<dbReference type="SMART" id="SM00220">
    <property type="entry name" value="S_TKc"/>
    <property type="match status" value="1"/>
</dbReference>
<evidence type="ECO:0000256" key="4">
    <source>
        <dbReference type="ARBA" id="ARBA00022741"/>
    </source>
</evidence>
<feature type="compositionally biased region" description="Polar residues" evidence="7">
    <location>
        <begin position="463"/>
        <end position="484"/>
    </location>
</feature>
<dbReference type="InterPro" id="IPR008271">
    <property type="entry name" value="Ser/Thr_kinase_AS"/>
</dbReference>
<keyword evidence="10" id="KW-1185">Reference proteome</keyword>
<dbReference type="Gene3D" id="3.30.200.20">
    <property type="entry name" value="Phosphorylase Kinase, domain 1"/>
    <property type="match status" value="1"/>
</dbReference>
<dbReference type="GO" id="GO:0044773">
    <property type="term" value="P:mitotic DNA damage checkpoint signaling"/>
    <property type="evidence" value="ECO:0007669"/>
    <property type="project" value="TreeGrafter"/>
</dbReference>
<keyword evidence="2" id="KW-0723">Serine/threonine-protein kinase</keyword>
<evidence type="ECO:0000259" key="8">
    <source>
        <dbReference type="PROSITE" id="PS50011"/>
    </source>
</evidence>
<organism evidence="9 10">
    <name type="scientific">Sistotremastrum niveocremeum HHB9708</name>
    <dbReference type="NCBI Taxonomy" id="1314777"/>
    <lineage>
        <taxon>Eukaryota</taxon>
        <taxon>Fungi</taxon>
        <taxon>Dikarya</taxon>
        <taxon>Basidiomycota</taxon>
        <taxon>Agaricomycotina</taxon>
        <taxon>Agaricomycetes</taxon>
        <taxon>Sistotremastrales</taxon>
        <taxon>Sistotremastraceae</taxon>
        <taxon>Sertulicium</taxon>
        <taxon>Sertulicium niveocremeum</taxon>
    </lineage>
</organism>
<sequence>MATAVLLLPKHSSNPFDLPTSDHRSRTSHSKAADGGGSSDPISGYNEPGVVEVAPTLNGGTGNRRDGDDLVDDEQDMGGFDDEMAHHYEAEDIDDEENTLQNRDPEERQQIEEEIEDLLETVPQLAEDYRILDQLGTGTFSSVYKAIDLKYQQMDNSPWHGNHPPESSAHYQSIPLTSRAYVAIKRIYVTSSPERIRNEISILEDCRGCRHVSQLITAFRERDQVVVVMPYQRNVDFREYYLDLTFPLIKDYFRCLFRALRDVHARHIVHRDVKPANFLFDPKTGVGTLCDFGLASRIDYYAFTGQCNHTSPTSTNPQPRIKIPDELNVELIQTMQRDARKRSQWPADRVGSLTHDPRPHSKANRAGTRGFRAPEVLLKCNEQTGAIDIWAAGIILLFFLCGRFPMFQSADDVEALLEIATIIGRKEMERVAALHNRVIITNIPSLQTQGVTWSDFCRRQNPDISTSGPPARIQSPNSSTSSLGIETDPHSIEDRTKQVDLMLDLASRLLDPDCTRRYSARDALSHPWLSEGQANDDEYFPHPFGEGSCGHLHFRDIVTDEPCAIVNGCTVKLLAGEGIAIGNLPCNVHKTVNW</sequence>
<dbReference type="InterPro" id="IPR000719">
    <property type="entry name" value="Prot_kinase_dom"/>
</dbReference>
<evidence type="ECO:0000256" key="1">
    <source>
        <dbReference type="ARBA" id="ARBA00012513"/>
    </source>
</evidence>
<dbReference type="EC" id="2.7.11.1" evidence="1"/>
<dbReference type="PROSITE" id="PS00108">
    <property type="entry name" value="PROTEIN_KINASE_ST"/>
    <property type="match status" value="1"/>
</dbReference>
<dbReference type="EMBL" id="KV419416">
    <property type="protein sequence ID" value="KZS91203.1"/>
    <property type="molecule type" value="Genomic_DNA"/>
</dbReference>
<dbReference type="Gene3D" id="1.10.510.10">
    <property type="entry name" value="Transferase(Phosphotransferase) domain 1"/>
    <property type="match status" value="1"/>
</dbReference>
<dbReference type="GO" id="GO:0005634">
    <property type="term" value="C:nucleus"/>
    <property type="evidence" value="ECO:0007669"/>
    <property type="project" value="TreeGrafter"/>
</dbReference>
<reference evidence="9 10" key="1">
    <citation type="journal article" date="2016" name="Mol. Biol. Evol.">
        <title>Comparative Genomics of Early-Diverging Mushroom-Forming Fungi Provides Insights into the Origins of Lignocellulose Decay Capabilities.</title>
        <authorList>
            <person name="Nagy L.G."/>
            <person name="Riley R."/>
            <person name="Tritt A."/>
            <person name="Adam C."/>
            <person name="Daum C."/>
            <person name="Floudas D."/>
            <person name="Sun H."/>
            <person name="Yadav J.S."/>
            <person name="Pangilinan J."/>
            <person name="Larsson K.H."/>
            <person name="Matsuura K."/>
            <person name="Barry K."/>
            <person name="Labutti K."/>
            <person name="Kuo R."/>
            <person name="Ohm R.A."/>
            <person name="Bhattacharya S.S."/>
            <person name="Shirouzu T."/>
            <person name="Yoshinaga Y."/>
            <person name="Martin F.M."/>
            <person name="Grigoriev I.V."/>
            <person name="Hibbett D.S."/>
        </authorList>
    </citation>
    <scope>NUCLEOTIDE SEQUENCE [LARGE SCALE GENOMIC DNA]</scope>
    <source>
        <strain evidence="9 10">HHB9708</strain>
    </source>
</reference>
<dbReference type="PANTHER" id="PTHR44167">
    <property type="entry name" value="OVARIAN-SPECIFIC SERINE/THREONINE-PROTEIN KINASE LOK-RELATED"/>
    <property type="match status" value="1"/>
</dbReference>
<keyword evidence="6" id="KW-0067">ATP-binding</keyword>
<keyword evidence="4" id="KW-0547">Nucleotide-binding</keyword>
<evidence type="ECO:0000256" key="7">
    <source>
        <dbReference type="SAM" id="MobiDB-lite"/>
    </source>
</evidence>
<dbReference type="STRING" id="1314777.A0A164S727"/>
<dbReference type="GO" id="GO:0005524">
    <property type="term" value="F:ATP binding"/>
    <property type="evidence" value="ECO:0007669"/>
    <property type="project" value="UniProtKB-KW"/>
</dbReference>
<evidence type="ECO:0000256" key="2">
    <source>
        <dbReference type="ARBA" id="ARBA00022527"/>
    </source>
</evidence>
<dbReference type="InterPro" id="IPR011009">
    <property type="entry name" value="Kinase-like_dom_sf"/>
</dbReference>
<dbReference type="GO" id="GO:0004674">
    <property type="term" value="F:protein serine/threonine kinase activity"/>
    <property type="evidence" value="ECO:0007669"/>
    <property type="project" value="UniProtKB-KW"/>
</dbReference>
<dbReference type="PANTHER" id="PTHR44167:SF23">
    <property type="entry name" value="CDC7 KINASE, ISOFORM A-RELATED"/>
    <property type="match status" value="1"/>
</dbReference>
<dbReference type="SUPFAM" id="SSF56112">
    <property type="entry name" value="Protein kinase-like (PK-like)"/>
    <property type="match status" value="1"/>
</dbReference>
<proteinExistence type="predicted"/>
<dbReference type="PROSITE" id="PS50011">
    <property type="entry name" value="PROTEIN_KINASE_DOM"/>
    <property type="match status" value="1"/>
</dbReference>
<feature type="region of interest" description="Disordered" evidence="7">
    <location>
        <begin position="342"/>
        <end position="367"/>
    </location>
</feature>